<protein>
    <recommendedName>
        <fullName evidence="5">Cellulose-binding protein</fullName>
    </recommendedName>
</protein>
<name>A0ABW6GI16_9ACTN</name>
<proteinExistence type="predicted"/>
<keyword evidence="4" id="KW-1185">Reference proteome</keyword>
<feature type="compositionally biased region" description="Pro residues" evidence="2">
    <location>
        <begin position="337"/>
        <end position="349"/>
    </location>
</feature>
<dbReference type="EMBL" id="JBHYPX010000015">
    <property type="protein sequence ID" value="MFE1352379.1"/>
    <property type="molecule type" value="Genomic_DNA"/>
</dbReference>
<feature type="region of interest" description="Disordered" evidence="2">
    <location>
        <begin position="301"/>
        <end position="398"/>
    </location>
</feature>
<reference evidence="3 4" key="1">
    <citation type="submission" date="2024-09" db="EMBL/GenBank/DDBJ databases">
        <title>The Natural Products Discovery Center: Release of the First 8490 Sequenced Strains for Exploring Actinobacteria Biosynthetic Diversity.</title>
        <authorList>
            <person name="Kalkreuter E."/>
            <person name="Kautsar S.A."/>
            <person name="Yang D."/>
            <person name="Bader C.D."/>
            <person name="Teijaro C.N."/>
            <person name="Fluegel L."/>
            <person name="Davis C.M."/>
            <person name="Simpson J.R."/>
            <person name="Lauterbach L."/>
            <person name="Steele A.D."/>
            <person name="Gui C."/>
            <person name="Meng S."/>
            <person name="Li G."/>
            <person name="Viehrig K."/>
            <person name="Ye F."/>
            <person name="Su P."/>
            <person name="Kiefer A.F."/>
            <person name="Nichols A."/>
            <person name="Cepeda A.J."/>
            <person name="Yan W."/>
            <person name="Fan B."/>
            <person name="Jiang Y."/>
            <person name="Adhikari A."/>
            <person name="Zheng C.-J."/>
            <person name="Schuster L."/>
            <person name="Cowan T.M."/>
            <person name="Smanski M.J."/>
            <person name="Chevrette M.G."/>
            <person name="De Carvalho L.P.S."/>
            <person name="Shen B."/>
        </authorList>
    </citation>
    <scope>NUCLEOTIDE SEQUENCE [LARGE SCALE GENOMIC DNA]</scope>
    <source>
        <strain evidence="3 4">NPDC058753</strain>
    </source>
</reference>
<keyword evidence="1" id="KW-0175">Coiled coil</keyword>
<sequence>MSDAVSQYGFTPSRRGYAPEQVDAAVTDLSRARDEAWERLSVLGGGLREMEKRLADIKQAAEDAPDPDFAELSDQAAVLLGIALNEADAIHAKAKRSGEDARDAAHEAGEAAARAAKEYAAKLREETDQFVRRTDERSRAEAERIRAEADAEARALVHAATGHAARVRVAAANASEQSESALAERRRKADEDFTAAETAADAAVAKVTAAADARVKEAEQHREAMLDEARRLDTDAQAKADAALAAAKEKAARIKAASEREQADFTKRLDKVQTHLDHIKGTLASLTGAAVGAIEDPEDAAEAVAAKKADLAKAPATDQPTTVLGPVRPKQEDPRKPYAPAPPPAPPAAGPASLSKEPLPPKPATAPPAAPPAAPEADAKPSAAPEAKADAAGDRIVPKIVIVDDGIDHDTRPDRNRIQRKG</sequence>
<feature type="compositionally biased region" description="Pro residues" evidence="2">
    <location>
        <begin position="358"/>
        <end position="374"/>
    </location>
</feature>
<dbReference type="RefSeq" id="WP_380322583.1">
    <property type="nucleotide sequence ID" value="NZ_JBHYPW010000018.1"/>
</dbReference>
<feature type="compositionally biased region" description="Basic and acidic residues" evidence="2">
    <location>
        <begin position="387"/>
        <end position="397"/>
    </location>
</feature>
<comment type="caution">
    <text evidence="3">The sequence shown here is derived from an EMBL/GenBank/DDBJ whole genome shotgun (WGS) entry which is preliminary data.</text>
</comment>
<organism evidence="3 4">
    <name type="scientific">Kitasatospora phosalacinea</name>
    <dbReference type="NCBI Taxonomy" id="2065"/>
    <lineage>
        <taxon>Bacteria</taxon>
        <taxon>Bacillati</taxon>
        <taxon>Actinomycetota</taxon>
        <taxon>Actinomycetes</taxon>
        <taxon>Kitasatosporales</taxon>
        <taxon>Streptomycetaceae</taxon>
        <taxon>Kitasatospora</taxon>
    </lineage>
</organism>
<evidence type="ECO:0008006" key="5">
    <source>
        <dbReference type="Google" id="ProtNLM"/>
    </source>
</evidence>
<dbReference type="Proteomes" id="UP001599542">
    <property type="component" value="Unassembled WGS sequence"/>
</dbReference>
<evidence type="ECO:0000313" key="4">
    <source>
        <dbReference type="Proteomes" id="UP001599542"/>
    </source>
</evidence>
<feature type="coiled-coil region" evidence="1">
    <location>
        <begin position="215"/>
        <end position="264"/>
    </location>
</feature>
<evidence type="ECO:0000256" key="1">
    <source>
        <dbReference type="SAM" id="Coils"/>
    </source>
</evidence>
<gene>
    <name evidence="3" type="ORF">ACFW6T_10355</name>
</gene>
<evidence type="ECO:0000256" key="2">
    <source>
        <dbReference type="SAM" id="MobiDB-lite"/>
    </source>
</evidence>
<evidence type="ECO:0000313" key="3">
    <source>
        <dbReference type="EMBL" id="MFE1352379.1"/>
    </source>
</evidence>
<accession>A0ABW6GI16</accession>